<dbReference type="Pfam" id="PF13181">
    <property type="entry name" value="TPR_8"/>
    <property type="match status" value="1"/>
</dbReference>
<evidence type="ECO:0000256" key="4">
    <source>
        <dbReference type="ARBA" id="ARBA00022803"/>
    </source>
</evidence>
<dbReference type="STRING" id="7897.ENSLACP00000017964"/>
<dbReference type="Proteomes" id="UP000008672">
    <property type="component" value="Unassembled WGS sequence"/>
</dbReference>
<feature type="repeat" description="TPR" evidence="5">
    <location>
        <begin position="242"/>
        <end position="275"/>
    </location>
</feature>
<accession>H3B7U3</accession>
<dbReference type="Pfam" id="PF13877">
    <property type="entry name" value="RPAP3_C"/>
    <property type="match status" value="1"/>
</dbReference>
<organism evidence="9 10">
    <name type="scientific">Latimeria chalumnae</name>
    <name type="common">Coelacanth</name>
    <dbReference type="NCBI Taxonomy" id="7897"/>
    <lineage>
        <taxon>Eukaryota</taxon>
        <taxon>Metazoa</taxon>
        <taxon>Chordata</taxon>
        <taxon>Craniata</taxon>
        <taxon>Vertebrata</taxon>
        <taxon>Euteleostomi</taxon>
        <taxon>Coelacanthiformes</taxon>
        <taxon>Coelacanthidae</taxon>
        <taxon>Latimeria</taxon>
    </lineage>
</organism>
<dbReference type="InterPro" id="IPR025986">
    <property type="entry name" value="RPAP3-like_C"/>
</dbReference>
<dbReference type="FunCoup" id="H3B7U3">
    <property type="interactions" value="333"/>
</dbReference>
<feature type="repeat" description="TPR" evidence="5">
    <location>
        <begin position="653"/>
        <end position="686"/>
    </location>
</feature>
<reference evidence="10" key="1">
    <citation type="submission" date="2011-08" db="EMBL/GenBank/DDBJ databases">
        <title>The draft genome of Latimeria chalumnae.</title>
        <authorList>
            <person name="Di Palma F."/>
            <person name="Alfoldi J."/>
            <person name="Johnson J."/>
            <person name="Berlin A."/>
            <person name="Gnerre S."/>
            <person name="Jaffe D."/>
            <person name="MacCallum I."/>
            <person name="Young S."/>
            <person name="Walker B.J."/>
            <person name="Lander E."/>
            <person name="Lindblad-Toh K."/>
        </authorList>
    </citation>
    <scope>NUCLEOTIDE SEQUENCE [LARGE SCALE GENOMIC DNA]</scope>
    <source>
        <strain evidence="10">Wild caught</strain>
    </source>
</reference>
<feature type="compositionally biased region" description="Polar residues" evidence="7">
    <location>
        <begin position="768"/>
        <end position="787"/>
    </location>
</feature>
<keyword evidence="2" id="KW-0963">Cytoplasm</keyword>
<feature type="compositionally biased region" description="Basic and acidic residues" evidence="7">
    <location>
        <begin position="394"/>
        <end position="406"/>
    </location>
</feature>
<dbReference type="PROSITE" id="PS50005">
    <property type="entry name" value="TPR"/>
    <property type="match status" value="2"/>
</dbReference>
<dbReference type="AlphaFoldDB" id="H3B7U3"/>
<dbReference type="EMBL" id="AFYH01064997">
    <property type="status" value="NOT_ANNOTATED_CDS"/>
    <property type="molecule type" value="Genomic_DNA"/>
</dbReference>
<dbReference type="Gene3D" id="1.25.40.10">
    <property type="entry name" value="Tetratricopeptide repeat domain"/>
    <property type="match status" value="3"/>
</dbReference>
<dbReference type="GeneTree" id="ENSGT00940000154697"/>
<feature type="region of interest" description="Disordered" evidence="7">
    <location>
        <begin position="757"/>
        <end position="795"/>
    </location>
</feature>
<gene>
    <name evidence="9" type="primary">SPAG1</name>
</gene>
<dbReference type="EMBL" id="AFYH01064999">
    <property type="status" value="NOT_ANNOTATED_CDS"/>
    <property type="molecule type" value="Genomic_DNA"/>
</dbReference>
<evidence type="ECO:0000256" key="7">
    <source>
        <dbReference type="SAM" id="MobiDB-lite"/>
    </source>
</evidence>
<dbReference type="GO" id="GO:0005829">
    <property type="term" value="C:cytosol"/>
    <property type="evidence" value="ECO:0007669"/>
    <property type="project" value="TreeGrafter"/>
</dbReference>
<evidence type="ECO:0000313" key="10">
    <source>
        <dbReference type="Proteomes" id="UP000008672"/>
    </source>
</evidence>
<dbReference type="SUPFAM" id="SSF48452">
    <property type="entry name" value="TPR-like"/>
    <property type="match status" value="3"/>
</dbReference>
<dbReference type="InterPro" id="IPR011990">
    <property type="entry name" value="TPR-like_helical_dom_sf"/>
</dbReference>
<dbReference type="InParanoid" id="H3B7U3"/>
<keyword evidence="10" id="KW-1185">Reference proteome</keyword>
<dbReference type="PANTHER" id="PTHR45984">
    <property type="entry name" value="RNA (RNA) POLYMERASE II ASSOCIATED PROTEIN HOMOLOG"/>
    <property type="match status" value="1"/>
</dbReference>
<feature type="coiled-coil region" evidence="6">
    <location>
        <begin position="693"/>
        <end position="740"/>
    </location>
</feature>
<comment type="subcellular location">
    <subcellularLocation>
        <location evidence="1">Cytoplasm</location>
    </subcellularLocation>
</comment>
<feature type="compositionally biased region" description="Basic and acidic residues" evidence="7">
    <location>
        <begin position="348"/>
        <end position="363"/>
    </location>
</feature>
<reference evidence="9" key="2">
    <citation type="submission" date="2025-08" db="UniProtKB">
        <authorList>
            <consortium name="Ensembl"/>
        </authorList>
    </citation>
    <scope>IDENTIFICATION</scope>
</reference>
<evidence type="ECO:0000256" key="2">
    <source>
        <dbReference type="ARBA" id="ARBA00022490"/>
    </source>
</evidence>
<protein>
    <submittedName>
        <fullName evidence="9">Sperm associated antigen 1</fullName>
    </submittedName>
</protein>
<evidence type="ECO:0000259" key="8">
    <source>
        <dbReference type="Pfam" id="PF13877"/>
    </source>
</evidence>
<dbReference type="eggNOG" id="KOG1124">
    <property type="taxonomic scope" value="Eukaryota"/>
</dbReference>
<evidence type="ECO:0000256" key="3">
    <source>
        <dbReference type="ARBA" id="ARBA00022737"/>
    </source>
</evidence>
<feature type="domain" description="RNA-polymerase II-associated protein 3-like C-terminal" evidence="8">
    <location>
        <begin position="801"/>
        <end position="892"/>
    </location>
</feature>
<dbReference type="FunFam" id="1.25.40.10:FF:000221">
    <property type="entry name" value="Mitochondrial import receptor subunit TOM34"/>
    <property type="match status" value="1"/>
</dbReference>
<dbReference type="Ensembl" id="ENSLACT00000018094.1">
    <property type="protein sequence ID" value="ENSLACP00000017964.1"/>
    <property type="gene ID" value="ENSLACG00000015827.1"/>
</dbReference>
<dbReference type="HOGENOM" id="CLU_008405_1_0_1"/>
<evidence type="ECO:0000256" key="1">
    <source>
        <dbReference type="ARBA" id="ARBA00004496"/>
    </source>
</evidence>
<dbReference type="EMBL" id="AFYH01065000">
    <property type="status" value="NOT_ANNOTATED_CDS"/>
    <property type="molecule type" value="Genomic_DNA"/>
</dbReference>
<keyword evidence="3" id="KW-0677">Repeat</keyword>
<dbReference type="Pfam" id="PF13432">
    <property type="entry name" value="TPR_16"/>
    <property type="match status" value="1"/>
</dbReference>
<dbReference type="EMBL" id="AFYH01064998">
    <property type="status" value="NOT_ANNOTATED_CDS"/>
    <property type="molecule type" value="Genomic_DNA"/>
</dbReference>
<dbReference type="EMBL" id="AFYH01065003">
    <property type="status" value="NOT_ANNOTATED_CDS"/>
    <property type="molecule type" value="Genomic_DNA"/>
</dbReference>
<evidence type="ECO:0000313" key="9">
    <source>
        <dbReference type="Ensembl" id="ENSLACP00000017964.1"/>
    </source>
</evidence>
<dbReference type="EMBL" id="AFYH01065001">
    <property type="status" value="NOT_ANNOTATED_CDS"/>
    <property type="molecule type" value="Genomic_DNA"/>
</dbReference>
<evidence type="ECO:0000256" key="6">
    <source>
        <dbReference type="SAM" id="Coils"/>
    </source>
</evidence>
<feature type="region of interest" description="Disordered" evidence="7">
    <location>
        <begin position="343"/>
        <end position="406"/>
    </location>
</feature>
<dbReference type="EMBL" id="AFYH01065002">
    <property type="status" value="NOT_ANNOTATED_CDS"/>
    <property type="molecule type" value="Genomic_DNA"/>
</dbReference>
<dbReference type="Bgee" id="ENSLACG00000015827">
    <property type="expression patterns" value="Expressed in pectoral fin and 3 other cell types or tissues"/>
</dbReference>
<sequence length="924" mass="105462">MSSEYTSPLLTQGTTETFSIPIEHLDYGFIKKCTDVKHLEKILRVLRSCEEGYYPDLIAFCEKRVENLCPKSRALWKEKPAATASSFKQEEWQEISSDLKNWLTEMKQKENELKQDKTAVVIDESVNLTSVRHSNTSLLANKQSKYKIRPIPKKSPSVYTLFFRFDVEEECSNVDKDNTSKTIINKSLPRIEKNIDTTGMTDKEKTLIADREKDKGNEAFRAGDYEEAIAYYSRSILVLPTVVAYNNRAQAEIKLQDWHNALNDCEKVMELDPGNLKALLRRATAHKQLSNYRAAKVDTEMVLQTEPDNTIAKKLLTEVEKKLKDLEIKSVIKPKGKRILIQEEEDSDEKKEKINCGEGDRKHSVPVGGETTKETGEMGNVQKKFPGREGGPQTEEKHRKETENEKSKCGVFAKIRGDEANRQQEKPNVQTGKGDSLPPYVIQLKSEGNELFKNGQFGDAIPRYSQAIRELAESGIDSPEDLCILFSNRAACHLKDGNCTECIQDCTRALELQPFSLKPLLRRAIAHDSLERYQQAYVDYKTVLQIDRSVQIASDSVNRITRTLIDQDGPSWREKLPPIPAVPVSAQQHKYKVQILRMSRLVINYSQHNHQAISKENRFLSLKHEGNEFFKTAQYMEAVNKYSECLKLKSEECAIYTNRALCYLKLNEYEKAKHDCDSALQLESSNLKAFYRRALANKELKNYNAAINDLNKVLELDSSVVEAKNEIQNLTELLTQQKNETPNSEEKQRKFIQIQEVNDSDEEEMTENKNTSDLTRSSEGSASNGLNTEKGGSEKCFPLRPTNAYEFGQAINAVKTNANIAACADLLENINPQDLPTFMSNKLEGDVFIMIIQALEKHILEKDPNLVYQHLVHLCKSERFKVIFMLLNSDDKEVVQHLFDHLSKVQSDQFTTESIQILARSYYL</sequence>
<dbReference type="EMBL" id="AFYH01065004">
    <property type="status" value="NOT_ANNOTATED_CDS"/>
    <property type="molecule type" value="Genomic_DNA"/>
</dbReference>
<dbReference type="InterPro" id="IPR051982">
    <property type="entry name" value="CiliaryAsmbly_MitoImport"/>
</dbReference>
<dbReference type="InterPro" id="IPR019734">
    <property type="entry name" value="TPR_rpt"/>
</dbReference>
<reference evidence="9" key="3">
    <citation type="submission" date="2025-09" db="UniProtKB">
        <authorList>
            <consortium name="Ensembl"/>
        </authorList>
    </citation>
    <scope>IDENTIFICATION</scope>
</reference>
<dbReference type="SMART" id="SM00028">
    <property type="entry name" value="TPR"/>
    <property type="match status" value="9"/>
</dbReference>
<dbReference type="PANTHER" id="PTHR45984:SF3">
    <property type="entry name" value="SPERM-ASSOCIATED ANTIGEN 1"/>
    <property type="match status" value="1"/>
</dbReference>
<evidence type="ECO:0000256" key="5">
    <source>
        <dbReference type="PROSITE-ProRule" id="PRU00339"/>
    </source>
</evidence>
<keyword evidence="4 5" id="KW-0802">TPR repeat</keyword>
<name>H3B7U3_LATCH</name>
<keyword evidence="6" id="KW-0175">Coiled coil</keyword>
<dbReference type="OMA" id="ECTIYTN"/>
<proteinExistence type="predicted"/>
<dbReference type="Pfam" id="PF00515">
    <property type="entry name" value="TPR_1"/>
    <property type="match status" value="1"/>
</dbReference>